<dbReference type="Pfam" id="PF07571">
    <property type="entry name" value="TAF6_C"/>
    <property type="match status" value="1"/>
</dbReference>
<reference evidence="8 9" key="1">
    <citation type="journal article" date="2016" name="Mol. Biol. Evol.">
        <title>Genome-Wide Survey of Gut Fungi (Harpellales) Reveals the First Horizontally Transferred Ubiquitin Gene from a Mosquito Host.</title>
        <authorList>
            <person name="Wang Y."/>
            <person name="White M.M."/>
            <person name="Kvist S."/>
            <person name="Moncalvo J.M."/>
        </authorList>
    </citation>
    <scope>NUCLEOTIDE SEQUENCE [LARGE SCALE GENOMIC DNA]</scope>
    <source>
        <strain evidence="8 9">ALG-7-W6</strain>
    </source>
</reference>
<dbReference type="EMBL" id="LSSL01006191">
    <property type="protein sequence ID" value="OLY78532.1"/>
    <property type="molecule type" value="Genomic_DNA"/>
</dbReference>
<dbReference type="GO" id="GO:0000124">
    <property type="term" value="C:SAGA complex"/>
    <property type="evidence" value="ECO:0007669"/>
    <property type="project" value="InterPro"/>
</dbReference>
<dbReference type="InterPro" id="IPR037796">
    <property type="entry name" value="TAF6"/>
</dbReference>
<dbReference type="InterPro" id="IPR011442">
    <property type="entry name" value="TAF6_C"/>
</dbReference>
<dbReference type="Proteomes" id="UP000187455">
    <property type="component" value="Unassembled WGS sequence"/>
</dbReference>
<proteinExistence type="inferred from homology"/>
<dbReference type="InterPro" id="IPR046344">
    <property type="entry name" value="TAF6_C_sf"/>
</dbReference>
<dbReference type="OrthoDB" id="361039at2759"/>
<keyword evidence="8" id="KW-0396">Initiation factor</keyword>
<comment type="subcellular location">
    <subcellularLocation>
        <location evidence="1">Nucleus</location>
    </subcellularLocation>
</comment>
<dbReference type="GO" id="GO:0003713">
    <property type="term" value="F:transcription coactivator activity"/>
    <property type="evidence" value="ECO:0007669"/>
    <property type="project" value="TreeGrafter"/>
</dbReference>
<dbReference type="GO" id="GO:0016251">
    <property type="term" value="F:RNA polymerase II general transcription initiation factor activity"/>
    <property type="evidence" value="ECO:0007669"/>
    <property type="project" value="InterPro"/>
</dbReference>
<evidence type="ECO:0000256" key="3">
    <source>
        <dbReference type="ARBA" id="ARBA00023015"/>
    </source>
</evidence>
<protein>
    <submittedName>
        <fullName evidence="8">Transcription initiation factor TFIID subunit 6</fullName>
    </submittedName>
</protein>
<sequence length="140" mass="15402">MRKNSYINTFPISLSSLLAHWLAIEGVQPNIPQNPTSLNKEENYVDSINSSAVQDQSLSGSSQNNTAPLVKHVLSKEHQLYFECVKDSLFSSNAAIQTAALDCVSSDGGIHQLVPYFVQLISDLVGLLNPYSYSYTHTLL</sequence>
<feature type="chain" id="PRO_5012232407" evidence="6">
    <location>
        <begin position="27"/>
        <end position="140"/>
    </location>
</feature>
<dbReference type="GO" id="GO:0051123">
    <property type="term" value="P:RNA polymerase II preinitiation complex assembly"/>
    <property type="evidence" value="ECO:0007669"/>
    <property type="project" value="TreeGrafter"/>
</dbReference>
<dbReference type="AlphaFoldDB" id="A0A1R0GNR2"/>
<keyword evidence="8" id="KW-0648">Protein biosynthesis</keyword>
<keyword evidence="4" id="KW-0804">Transcription</keyword>
<name>A0A1R0GNR2_9FUNG</name>
<evidence type="ECO:0000256" key="4">
    <source>
        <dbReference type="ARBA" id="ARBA00023163"/>
    </source>
</evidence>
<evidence type="ECO:0000256" key="2">
    <source>
        <dbReference type="ARBA" id="ARBA00007688"/>
    </source>
</evidence>
<keyword evidence="5" id="KW-0539">Nucleus</keyword>
<evidence type="ECO:0000259" key="7">
    <source>
        <dbReference type="Pfam" id="PF07571"/>
    </source>
</evidence>
<feature type="signal peptide" evidence="6">
    <location>
        <begin position="1"/>
        <end position="26"/>
    </location>
</feature>
<dbReference type="GO" id="GO:0003743">
    <property type="term" value="F:translation initiation factor activity"/>
    <property type="evidence" value="ECO:0007669"/>
    <property type="project" value="UniProtKB-KW"/>
</dbReference>
<comment type="similarity">
    <text evidence="2">Belongs to the TAF6 family.</text>
</comment>
<evidence type="ECO:0000256" key="5">
    <source>
        <dbReference type="ARBA" id="ARBA00023242"/>
    </source>
</evidence>
<keyword evidence="6" id="KW-0732">Signal</keyword>
<evidence type="ECO:0000313" key="9">
    <source>
        <dbReference type="Proteomes" id="UP000187455"/>
    </source>
</evidence>
<feature type="domain" description="TAF6 C-terminal HEAT repeat" evidence="7">
    <location>
        <begin position="70"/>
        <end position="125"/>
    </location>
</feature>
<dbReference type="PANTHER" id="PTHR10221">
    <property type="entry name" value="TRANSCRIPTION INITIATION FACTOR TFIID SUBUNIT 6"/>
    <property type="match status" value="1"/>
</dbReference>
<gene>
    <name evidence="8" type="ORF">AYI68_g7420</name>
</gene>
<keyword evidence="9" id="KW-1185">Reference proteome</keyword>
<evidence type="ECO:0000256" key="6">
    <source>
        <dbReference type="SAM" id="SignalP"/>
    </source>
</evidence>
<dbReference type="STRING" id="133383.A0A1R0GNR2"/>
<comment type="caution">
    <text evidence="8">The sequence shown here is derived from an EMBL/GenBank/DDBJ whole genome shotgun (WGS) entry which is preliminary data.</text>
</comment>
<evidence type="ECO:0000313" key="8">
    <source>
        <dbReference type="EMBL" id="OLY78532.1"/>
    </source>
</evidence>
<dbReference type="GO" id="GO:0046695">
    <property type="term" value="C:SLIK (SAGA-like) complex"/>
    <property type="evidence" value="ECO:0007669"/>
    <property type="project" value="InterPro"/>
</dbReference>
<keyword evidence="3" id="KW-0805">Transcription regulation</keyword>
<dbReference type="PANTHER" id="PTHR10221:SF9">
    <property type="entry name" value="TRANSCRIPTION INITIATION FACTOR TFIID SUBUNIT 6"/>
    <property type="match status" value="1"/>
</dbReference>
<dbReference type="Gene3D" id="1.25.40.770">
    <property type="entry name" value="TAF6, C-terminal HEAT repeat domain"/>
    <property type="match status" value="1"/>
</dbReference>
<organism evidence="8 9">
    <name type="scientific">Smittium mucronatum</name>
    <dbReference type="NCBI Taxonomy" id="133383"/>
    <lineage>
        <taxon>Eukaryota</taxon>
        <taxon>Fungi</taxon>
        <taxon>Fungi incertae sedis</taxon>
        <taxon>Zoopagomycota</taxon>
        <taxon>Kickxellomycotina</taxon>
        <taxon>Harpellomycetes</taxon>
        <taxon>Harpellales</taxon>
        <taxon>Legeriomycetaceae</taxon>
        <taxon>Smittium</taxon>
    </lineage>
</organism>
<dbReference type="GO" id="GO:0005669">
    <property type="term" value="C:transcription factor TFIID complex"/>
    <property type="evidence" value="ECO:0007669"/>
    <property type="project" value="InterPro"/>
</dbReference>
<accession>A0A1R0GNR2</accession>
<evidence type="ECO:0000256" key="1">
    <source>
        <dbReference type="ARBA" id="ARBA00004123"/>
    </source>
</evidence>